<feature type="domain" description="4'-phosphopantetheinyl transferase" evidence="9">
    <location>
        <begin position="4"/>
        <end position="89"/>
    </location>
</feature>
<evidence type="ECO:0000313" key="12">
    <source>
        <dbReference type="Proteomes" id="UP000197424"/>
    </source>
</evidence>
<keyword evidence="3 8" id="KW-0479">Metal-binding</keyword>
<reference evidence="10" key="3">
    <citation type="submission" date="2017-06" db="EMBL/GenBank/DDBJ databases">
        <authorList>
            <person name="Kim H.J."/>
            <person name="Triplett B.A."/>
        </authorList>
    </citation>
    <scope>NUCLEOTIDE SEQUENCE</scope>
    <source>
        <strain evidence="10">HLGZ1</strain>
    </source>
</reference>
<sequence length="125" mass="13523">MIVGIGTDLAEVARFEQLLARHGQRVARRMLAAAELDEFARAADPARFLAKRFAAKEAFAKAAGTGVRAPVLLPAIAVTHDELGKPAFACSAVLHDWLTARGVQRMHVSISDERTHCLAFVVFEG</sequence>
<dbReference type="AlphaFoldDB" id="A0A248LJK7"/>
<reference evidence="11 13" key="4">
    <citation type="submission" date="2021-10" db="EMBL/GenBank/DDBJ databases">
        <title>Whole-genome sequencing analysis of Laribacter hongkongensis: virulence gene profiles, carbohydrate-active enzyme prediction, and antimicrobial resistance characterization.</title>
        <authorList>
            <person name="Yuan P."/>
            <person name="Zhan Y."/>
            <person name="Chen D."/>
        </authorList>
    </citation>
    <scope>NUCLEOTIDE SEQUENCE [LARGE SCALE GENOMIC DNA]</scope>
    <source>
        <strain evidence="11 13">W67</strain>
    </source>
</reference>
<comment type="subcellular location">
    <subcellularLocation>
        <location evidence="8">Cytoplasm</location>
    </subcellularLocation>
</comment>
<reference evidence="10" key="1">
    <citation type="journal article" date="2017" name="J. Antimicrob. Chemother.">
        <title>Emergence and genomic analysis of MDR Laribacter hongkongensis strain HLGZ1 from Guangzhou, China.</title>
        <authorList>
            <person name="Wu H.K."/>
            <person name="Chen J.H."/>
            <person name="Yang L."/>
            <person name="Li A.R."/>
            <person name="Su D.H."/>
            <person name="Lin Y.P."/>
            <person name="Chen D.Q."/>
        </authorList>
    </citation>
    <scope>NUCLEOTIDE SEQUENCE</scope>
    <source>
        <strain evidence="10">HLGZ1</strain>
    </source>
</reference>
<evidence type="ECO:0000256" key="3">
    <source>
        <dbReference type="ARBA" id="ARBA00022723"/>
    </source>
</evidence>
<dbReference type="GeneID" id="75109771"/>
<evidence type="ECO:0000256" key="8">
    <source>
        <dbReference type="HAMAP-Rule" id="MF_00101"/>
    </source>
</evidence>
<dbReference type="Proteomes" id="UP001200247">
    <property type="component" value="Unassembled WGS sequence"/>
</dbReference>
<proteinExistence type="inferred from homology"/>
<keyword evidence="6 8" id="KW-0443">Lipid metabolism</keyword>
<dbReference type="GO" id="GO:0008897">
    <property type="term" value="F:holo-[acyl-carrier-protein] synthase activity"/>
    <property type="evidence" value="ECO:0007669"/>
    <property type="project" value="UniProtKB-UniRule"/>
</dbReference>
<gene>
    <name evidence="8 11" type="primary">acpS</name>
    <name evidence="11" type="ORF">LH440_00705</name>
    <name evidence="10" type="ORF">LHGZ1_1725</name>
</gene>
<dbReference type="EMBL" id="CP022115">
    <property type="protein sequence ID" value="ASJ24556.1"/>
    <property type="molecule type" value="Genomic_DNA"/>
</dbReference>
<dbReference type="Pfam" id="PF01648">
    <property type="entry name" value="ACPS"/>
    <property type="match status" value="1"/>
</dbReference>
<dbReference type="GO" id="GO:0005737">
    <property type="term" value="C:cytoplasm"/>
    <property type="evidence" value="ECO:0007669"/>
    <property type="project" value="UniProtKB-SubCell"/>
</dbReference>
<keyword evidence="4 8" id="KW-0276">Fatty acid metabolism</keyword>
<dbReference type="OMA" id="DERHYAV"/>
<keyword evidence="8" id="KW-0963">Cytoplasm</keyword>
<feature type="binding site" evidence="8">
    <location>
        <position position="57"/>
    </location>
    <ligand>
        <name>Mg(2+)</name>
        <dbReference type="ChEBI" id="CHEBI:18420"/>
    </ligand>
</feature>
<dbReference type="HAMAP" id="MF_00101">
    <property type="entry name" value="AcpS"/>
    <property type="match status" value="1"/>
</dbReference>
<evidence type="ECO:0000256" key="4">
    <source>
        <dbReference type="ARBA" id="ARBA00022832"/>
    </source>
</evidence>
<dbReference type="InterPro" id="IPR037143">
    <property type="entry name" value="4-PPantetheinyl_Trfase_dom_sf"/>
</dbReference>
<evidence type="ECO:0000256" key="6">
    <source>
        <dbReference type="ARBA" id="ARBA00023098"/>
    </source>
</evidence>
<dbReference type="InterPro" id="IPR002582">
    <property type="entry name" value="ACPS"/>
</dbReference>
<dbReference type="OrthoDB" id="517356at2"/>
<dbReference type="EC" id="2.7.8.7" evidence="8"/>
<comment type="cofactor">
    <cofactor evidence="8">
        <name>Mg(2+)</name>
        <dbReference type="ChEBI" id="CHEBI:18420"/>
    </cofactor>
</comment>
<dbReference type="InterPro" id="IPR004568">
    <property type="entry name" value="Ppantetheine-prot_Trfase_dom"/>
</dbReference>
<comment type="function">
    <text evidence="8">Transfers the 4'-phosphopantetheine moiety from coenzyme A to a Ser of acyl-carrier-protein.</text>
</comment>
<dbReference type="GO" id="GO:0006633">
    <property type="term" value="P:fatty acid biosynthetic process"/>
    <property type="evidence" value="ECO:0007669"/>
    <property type="project" value="UniProtKB-UniRule"/>
</dbReference>
<accession>A0A248LJK7</accession>
<evidence type="ECO:0000313" key="11">
    <source>
        <dbReference type="EMBL" id="MCG9024442.1"/>
    </source>
</evidence>
<dbReference type="EMBL" id="JAJAXM010000001">
    <property type="protein sequence ID" value="MCG9024442.1"/>
    <property type="molecule type" value="Genomic_DNA"/>
</dbReference>
<evidence type="ECO:0000259" key="9">
    <source>
        <dbReference type="Pfam" id="PF01648"/>
    </source>
</evidence>
<protein>
    <recommendedName>
        <fullName evidence="8">Holo-[acyl-carrier-protein] synthase</fullName>
        <shortName evidence="8">Holo-ACP synthase</shortName>
        <ecNumber evidence="8">2.7.8.7</ecNumber>
    </recommendedName>
    <alternativeName>
        <fullName evidence="8">4'-phosphopantetheinyl transferase AcpS</fullName>
    </alternativeName>
</protein>
<keyword evidence="1 8" id="KW-0444">Lipid biosynthesis</keyword>
<dbReference type="RefSeq" id="WP_012696944.1">
    <property type="nucleotide sequence ID" value="NZ_CP022115.1"/>
</dbReference>
<evidence type="ECO:0000256" key="1">
    <source>
        <dbReference type="ARBA" id="ARBA00022516"/>
    </source>
</evidence>
<comment type="similarity">
    <text evidence="8">Belongs to the P-Pant transferase superfamily. AcpS family.</text>
</comment>
<keyword evidence="2 8" id="KW-0808">Transferase</keyword>
<dbReference type="SUPFAM" id="SSF56214">
    <property type="entry name" value="4'-phosphopantetheinyl transferase"/>
    <property type="match status" value="1"/>
</dbReference>
<keyword evidence="5 8" id="KW-0460">Magnesium</keyword>
<keyword evidence="7 8" id="KW-0275">Fatty acid biosynthesis</keyword>
<feature type="binding site" evidence="8">
    <location>
        <position position="8"/>
    </location>
    <ligand>
        <name>Mg(2+)</name>
        <dbReference type="ChEBI" id="CHEBI:18420"/>
    </ligand>
</feature>
<dbReference type="SMR" id="A0A248LJK7"/>
<dbReference type="NCBIfam" id="TIGR00556">
    <property type="entry name" value="pantethn_trn"/>
    <property type="match status" value="1"/>
</dbReference>
<dbReference type="Proteomes" id="UP000197424">
    <property type="component" value="Chromosome"/>
</dbReference>
<dbReference type="NCBIfam" id="TIGR00516">
    <property type="entry name" value="acpS"/>
    <property type="match status" value="1"/>
</dbReference>
<reference evidence="12" key="2">
    <citation type="submission" date="2017-06" db="EMBL/GenBank/DDBJ databases">
        <title>Whole genome sequence of Laribacter hongkongensis LHGZ1.</title>
        <authorList>
            <person name="Chen D."/>
            <person name="Wu H."/>
            <person name="Chen J."/>
        </authorList>
    </citation>
    <scope>NUCLEOTIDE SEQUENCE [LARGE SCALE GENOMIC DNA]</scope>
    <source>
        <strain evidence="12">LHGZ1</strain>
    </source>
</reference>
<dbReference type="Gene3D" id="3.90.470.20">
    <property type="entry name" value="4'-phosphopantetheinyl transferase domain"/>
    <property type="match status" value="1"/>
</dbReference>
<name>A0A248LJK7_9NEIS</name>
<evidence type="ECO:0000256" key="5">
    <source>
        <dbReference type="ARBA" id="ARBA00022842"/>
    </source>
</evidence>
<organism evidence="10 12">
    <name type="scientific">Laribacter hongkongensis</name>
    <dbReference type="NCBI Taxonomy" id="168471"/>
    <lineage>
        <taxon>Bacteria</taxon>
        <taxon>Pseudomonadati</taxon>
        <taxon>Pseudomonadota</taxon>
        <taxon>Betaproteobacteria</taxon>
        <taxon>Neisseriales</taxon>
        <taxon>Aquaspirillaceae</taxon>
        <taxon>Laribacter</taxon>
    </lineage>
</organism>
<dbReference type="InterPro" id="IPR008278">
    <property type="entry name" value="4-PPantetheinyl_Trfase_dom"/>
</dbReference>
<evidence type="ECO:0000256" key="2">
    <source>
        <dbReference type="ARBA" id="ARBA00022679"/>
    </source>
</evidence>
<comment type="catalytic activity">
    <reaction evidence="8">
        <text>apo-[ACP] + CoA = holo-[ACP] + adenosine 3',5'-bisphosphate + H(+)</text>
        <dbReference type="Rhea" id="RHEA:12068"/>
        <dbReference type="Rhea" id="RHEA-COMP:9685"/>
        <dbReference type="Rhea" id="RHEA-COMP:9690"/>
        <dbReference type="ChEBI" id="CHEBI:15378"/>
        <dbReference type="ChEBI" id="CHEBI:29999"/>
        <dbReference type="ChEBI" id="CHEBI:57287"/>
        <dbReference type="ChEBI" id="CHEBI:58343"/>
        <dbReference type="ChEBI" id="CHEBI:64479"/>
        <dbReference type="EC" id="2.7.8.7"/>
    </reaction>
</comment>
<dbReference type="GO" id="GO:0000287">
    <property type="term" value="F:magnesium ion binding"/>
    <property type="evidence" value="ECO:0007669"/>
    <property type="project" value="UniProtKB-UniRule"/>
</dbReference>
<evidence type="ECO:0000256" key="7">
    <source>
        <dbReference type="ARBA" id="ARBA00023160"/>
    </source>
</evidence>
<evidence type="ECO:0000313" key="13">
    <source>
        <dbReference type="Proteomes" id="UP001200247"/>
    </source>
</evidence>
<evidence type="ECO:0000313" key="10">
    <source>
        <dbReference type="EMBL" id="ASJ24556.1"/>
    </source>
</evidence>